<dbReference type="EMBL" id="JADPIE010000005">
    <property type="protein sequence ID" value="MBF8437297.1"/>
    <property type="molecule type" value="Genomic_DNA"/>
</dbReference>
<dbReference type="SUPFAM" id="SSF52317">
    <property type="entry name" value="Class I glutamine amidotransferase-like"/>
    <property type="match status" value="1"/>
</dbReference>
<dbReference type="PROSITE" id="PS51257">
    <property type="entry name" value="PROKAR_LIPOPROTEIN"/>
    <property type="match status" value="1"/>
</dbReference>
<name>A0A931ARS6_9FIRM</name>
<sequence length="324" mass="35400">MKERDVLRKMMVMVLVFSMVFILTSCDLSSSSRETIEDVRTGVGSVSGYVTAPDEVTPIIGATVVVDKLAIQTSTDEEGFYTLSDISVGQQNIIAFKGNFKAEIMVNIAAGENIQVDNVVLQPTGKIGVNNGSYDDIAGILEKLGFEYENINLATLADSSKLEEFVVLFFECGGLSITENSTEANNLLNFIENGGYIYASDYALDIPARLFSDKIDLLGRVGEGRDEDVLANIHNEDIKFILGKDTINLNYYDSPGWNVINSVAEDVSIDVTGDIYVSGEIVEDSPLLVHLTYGDGYVILTTFHNATNATEDMLIILQQMAFGF</sequence>
<protein>
    <submittedName>
        <fullName evidence="1">Carboxypeptidase-like regulatory domain-containing protein</fullName>
    </submittedName>
</protein>
<dbReference type="Gene3D" id="2.60.40.1120">
    <property type="entry name" value="Carboxypeptidase-like, regulatory domain"/>
    <property type="match status" value="1"/>
</dbReference>
<evidence type="ECO:0000313" key="1">
    <source>
        <dbReference type="EMBL" id="MBF8437297.1"/>
    </source>
</evidence>
<dbReference type="Proteomes" id="UP000621436">
    <property type="component" value="Unassembled WGS sequence"/>
</dbReference>
<keyword evidence="2" id="KW-1185">Reference proteome</keyword>
<keyword evidence="1" id="KW-0378">Hydrolase</keyword>
<dbReference type="InterPro" id="IPR029062">
    <property type="entry name" value="Class_I_gatase-like"/>
</dbReference>
<dbReference type="SUPFAM" id="SSF49464">
    <property type="entry name" value="Carboxypeptidase regulatory domain-like"/>
    <property type="match status" value="1"/>
</dbReference>
<keyword evidence="1" id="KW-0121">Carboxypeptidase</keyword>
<dbReference type="GO" id="GO:0004180">
    <property type="term" value="F:carboxypeptidase activity"/>
    <property type="evidence" value="ECO:0007669"/>
    <property type="project" value="UniProtKB-KW"/>
</dbReference>
<proteinExistence type="predicted"/>
<organism evidence="1 2">
    <name type="scientific">Halonatronomonas betaini</name>
    <dbReference type="NCBI Taxonomy" id="2778430"/>
    <lineage>
        <taxon>Bacteria</taxon>
        <taxon>Bacillati</taxon>
        <taxon>Bacillota</taxon>
        <taxon>Clostridia</taxon>
        <taxon>Halanaerobiales</taxon>
        <taxon>Halarsenatibacteraceae</taxon>
        <taxon>Halonatronomonas</taxon>
    </lineage>
</organism>
<gene>
    <name evidence="1" type="ORF">I0Q91_09420</name>
</gene>
<comment type="caution">
    <text evidence="1">The sequence shown here is derived from an EMBL/GenBank/DDBJ whole genome shotgun (WGS) entry which is preliminary data.</text>
</comment>
<dbReference type="Pfam" id="PF13715">
    <property type="entry name" value="CarbopepD_reg_2"/>
    <property type="match status" value="1"/>
</dbReference>
<dbReference type="RefSeq" id="WP_270454268.1">
    <property type="nucleotide sequence ID" value="NZ_JADPIE010000005.1"/>
</dbReference>
<keyword evidence="1" id="KW-0645">Protease</keyword>
<evidence type="ECO:0000313" key="2">
    <source>
        <dbReference type="Proteomes" id="UP000621436"/>
    </source>
</evidence>
<dbReference type="AlphaFoldDB" id="A0A931ARS6"/>
<accession>A0A931ARS6</accession>
<dbReference type="InterPro" id="IPR008969">
    <property type="entry name" value="CarboxyPept-like_regulatory"/>
</dbReference>
<reference evidence="1" key="1">
    <citation type="submission" date="2020-11" db="EMBL/GenBank/DDBJ databases">
        <title>Halonatronomonas betainensis gen. nov., sp. nov. a novel haloalkaliphilic representative of the family Halanaerobiacae capable of betaine degradation.</title>
        <authorList>
            <person name="Boltyanskaya Y."/>
            <person name="Kevbrin V."/>
            <person name="Detkova E."/>
            <person name="Grouzdev D.S."/>
            <person name="Koziaeva V."/>
            <person name="Zhilina T."/>
        </authorList>
    </citation>
    <scope>NUCLEOTIDE SEQUENCE</scope>
    <source>
        <strain evidence="1">Z-7014</strain>
    </source>
</reference>